<evidence type="ECO:0000256" key="8">
    <source>
        <dbReference type="ARBA" id="ARBA00022553"/>
    </source>
</evidence>
<dbReference type="InterPro" id="IPR050482">
    <property type="entry name" value="Sensor_HK_TwoCompSys"/>
</dbReference>
<evidence type="ECO:0000256" key="1">
    <source>
        <dbReference type="ARBA" id="ARBA00000085"/>
    </source>
</evidence>
<comment type="caution">
    <text evidence="21">The sequence shown here is derived from an EMBL/GenBank/DDBJ whole genome shotgun (WGS) entry which is preliminary data.</text>
</comment>
<evidence type="ECO:0000256" key="11">
    <source>
        <dbReference type="ARBA" id="ARBA00022741"/>
    </source>
</evidence>
<dbReference type="EC" id="2.7.13.3" evidence="4"/>
<comment type="catalytic activity">
    <reaction evidence="1">
        <text>ATP + protein L-histidine = ADP + protein N-phospho-L-histidine.</text>
        <dbReference type="EC" id="2.7.13.3"/>
    </reaction>
</comment>
<dbReference type="GO" id="GO:0051539">
    <property type="term" value="F:4 iron, 4 sulfur cluster binding"/>
    <property type="evidence" value="ECO:0007669"/>
    <property type="project" value="UniProtKB-KW"/>
</dbReference>
<dbReference type="Gene3D" id="1.20.5.1930">
    <property type="match status" value="1"/>
</dbReference>
<dbReference type="PANTHER" id="PTHR24421">
    <property type="entry name" value="NITRATE/NITRITE SENSOR PROTEIN NARX-RELATED"/>
    <property type="match status" value="1"/>
</dbReference>
<evidence type="ECO:0000256" key="13">
    <source>
        <dbReference type="ARBA" id="ARBA00022840"/>
    </source>
</evidence>
<proteinExistence type="predicted"/>
<keyword evidence="9" id="KW-0808">Transferase</keyword>
<evidence type="ECO:0000256" key="15">
    <source>
        <dbReference type="ARBA" id="ARBA00023012"/>
    </source>
</evidence>
<dbReference type="Proteomes" id="UP000607559">
    <property type="component" value="Unassembled WGS sequence"/>
</dbReference>
<evidence type="ECO:0000256" key="6">
    <source>
        <dbReference type="ARBA" id="ARBA00022485"/>
    </source>
</evidence>
<keyword evidence="14" id="KW-0408">Iron</keyword>
<dbReference type="Pfam" id="PF07730">
    <property type="entry name" value="HisKA_3"/>
    <property type="match status" value="1"/>
</dbReference>
<evidence type="ECO:0000256" key="3">
    <source>
        <dbReference type="ARBA" id="ARBA00004496"/>
    </source>
</evidence>
<evidence type="ECO:0000256" key="14">
    <source>
        <dbReference type="ARBA" id="ARBA00023004"/>
    </source>
</evidence>
<evidence type="ECO:0000313" key="21">
    <source>
        <dbReference type="EMBL" id="GGB13473.1"/>
    </source>
</evidence>
<evidence type="ECO:0000256" key="12">
    <source>
        <dbReference type="ARBA" id="ARBA00022777"/>
    </source>
</evidence>
<keyword evidence="19" id="KW-0175">Coiled coil</keyword>
<feature type="domain" description="Histidine kinase" evidence="20">
    <location>
        <begin position="56"/>
        <end position="254"/>
    </location>
</feature>
<keyword evidence="13" id="KW-0067">ATP-binding</keyword>
<keyword evidence="6" id="KW-0004">4Fe-4S</keyword>
<feature type="coiled-coil region" evidence="19">
    <location>
        <begin position="21"/>
        <end position="48"/>
    </location>
</feature>
<keyword evidence="12" id="KW-0418">Kinase</keyword>
<dbReference type="PRINTS" id="PR00344">
    <property type="entry name" value="BCTRLSENSOR"/>
</dbReference>
<evidence type="ECO:0000256" key="17">
    <source>
        <dbReference type="ARBA" id="ARBA00024827"/>
    </source>
</evidence>
<dbReference type="PANTHER" id="PTHR24421:SF10">
    <property type="entry name" value="NITRATE_NITRITE SENSOR PROTEIN NARQ"/>
    <property type="match status" value="1"/>
</dbReference>
<keyword evidence="10" id="KW-0479">Metal-binding</keyword>
<dbReference type="InterPro" id="IPR036890">
    <property type="entry name" value="HATPase_C_sf"/>
</dbReference>
<dbReference type="InterPro" id="IPR005467">
    <property type="entry name" value="His_kinase_dom"/>
</dbReference>
<dbReference type="GO" id="GO:0000155">
    <property type="term" value="F:phosphorelay sensor kinase activity"/>
    <property type="evidence" value="ECO:0007669"/>
    <property type="project" value="InterPro"/>
</dbReference>
<evidence type="ECO:0000256" key="9">
    <source>
        <dbReference type="ARBA" id="ARBA00022679"/>
    </source>
</evidence>
<keyword evidence="8" id="KW-0597">Phosphoprotein</keyword>
<dbReference type="GO" id="GO:0016020">
    <property type="term" value="C:membrane"/>
    <property type="evidence" value="ECO:0007669"/>
    <property type="project" value="InterPro"/>
</dbReference>
<name>A0A8J2XUL7_9BACT</name>
<dbReference type="GO" id="GO:0046983">
    <property type="term" value="F:protein dimerization activity"/>
    <property type="evidence" value="ECO:0007669"/>
    <property type="project" value="InterPro"/>
</dbReference>
<keyword evidence="16" id="KW-0411">Iron-sulfur</keyword>
<comment type="cofactor">
    <cofactor evidence="2">
        <name>[4Fe-4S] cluster</name>
        <dbReference type="ChEBI" id="CHEBI:49883"/>
    </cofactor>
</comment>
<keyword evidence="22" id="KW-1185">Reference proteome</keyword>
<evidence type="ECO:0000256" key="19">
    <source>
        <dbReference type="SAM" id="Coils"/>
    </source>
</evidence>
<evidence type="ECO:0000256" key="16">
    <source>
        <dbReference type="ARBA" id="ARBA00023014"/>
    </source>
</evidence>
<reference evidence="21" key="1">
    <citation type="journal article" date="2014" name="Int. J. Syst. Evol. Microbiol.">
        <title>Complete genome sequence of Corynebacterium casei LMG S-19264T (=DSM 44701T), isolated from a smear-ripened cheese.</title>
        <authorList>
            <consortium name="US DOE Joint Genome Institute (JGI-PGF)"/>
            <person name="Walter F."/>
            <person name="Albersmeier A."/>
            <person name="Kalinowski J."/>
            <person name="Ruckert C."/>
        </authorList>
    </citation>
    <scope>NUCLEOTIDE SEQUENCE</scope>
    <source>
        <strain evidence="21">CGMCC 1.15448</strain>
    </source>
</reference>
<comment type="subcellular location">
    <subcellularLocation>
        <location evidence="3">Cytoplasm</location>
    </subcellularLocation>
</comment>
<keyword evidence="15" id="KW-0902">Two-component regulatory system</keyword>
<dbReference type="PROSITE" id="PS50109">
    <property type="entry name" value="HIS_KIN"/>
    <property type="match status" value="1"/>
</dbReference>
<evidence type="ECO:0000256" key="7">
    <source>
        <dbReference type="ARBA" id="ARBA00022490"/>
    </source>
</evidence>
<dbReference type="InterPro" id="IPR011712">
    <property type="entry name" value="Sig_transdc_His_kin_sub3_dim/P"/>
</dbReference>
<comment type="function">
    <text evidence="17">Member of the two-component regulatory system NreB/NreC involved in the control of dissimilatory nitrate/nitrite reduction in response to oxygen. NreB functions as a direct oxygen sensor histidine kinase which is autophosphorylated, in the absence of oxygen, probably at the conserved histidine residue, and transfers its phosphate group probably to a conserved aspartate residue of NreC. NreB/NreC activates the expression of the nitrate (narGHJI) and nitrite (nir) reductase operons, as well as the putative nitrate transporter gene narT.</text>
</comment>
<evidence type="ECO:0000256" key="2">
    <source>
        <dbReference type="ARBA" id="ARBA00001966"/>
    </source>
</evidence>
<accession>A0A8J2XUL7</accession>
<dbReference type="SUPFAM" id="SSF55874">
    <property type="entry name" value="ATPase domain of HSP90 chaperone/DNA topoisomerase II/histidine kinase"/>
    <property type="match status" value="1"/>
</dbReference>
<dbReference type="AlphaFoldDB" id="A0A8J2XUL7"/>
<dbReference type="CDD" id="cd16917">
    <property type="entry name" value="HATPase_UhpB-NarQ-NarX-like"/>
    <property type="match status" value="1"/>
</dbReference>
<dbReference type="InterPro" id="IPR004358">
    <property type="entry name" value="Sig_transdc_His_kin-like_C"/>
</dbReference>
<evidence type="ECO:0000313" key="22">
    <source>
        <dbReference type="Proteomes" id="UP000607559"/>
    </source>
</evidence>
<evidence type="ECO:0000256" key="18">
    <source>
        <dbReference type="ARBA" id="ARBA00030800"/>
    </source>
</evidence>
<dbReference type="GO" id="GO:0005524">
    <property type="term" value="F:ATP binding"/>
    <property type="evidence" value="ECO:0007669"/>
    <property type="project" value="UniProtKB-KW"/>
</dbReference>
<dbReference type="Gene3D" id="3.30.565.10">
    <property type="entry name" value="Histidine kinase-like ATPase, C-terminal domain"/>
    <property type="match status" value="1"/>
</dbReference>
<dbReference type="GO" id="GO:0046872">
    <property type="term" value="F:metal ion binding"/>
    <property type="evidence" value="ECO:0007669"/>
    <property type="project" value="UniProtKB-KW"/>
</dbReference>
<gene>
    <name evidence="21" type="ORF">GCM10011511_41450</name>
</gene>
<dbReference type="SMART" id="SM00387">
    <property type="entry name" value="HATPase_c"/>
    <property type="match status" value="1"/>
</dbReference>
<organism evidence="21 22">
    <name type="scientific">Puia dinghuensis</name>
    <dbReference type="NCBI Taxonomy" id="1792502"/>
    <lineage>
        <taxon>Bacteria</taxon>
        <taxon>Pseudomonadati</taxon>
        <taxon>Bacteroidota</taxon>
        <taxon>Chitinophagia</taxon>
        <taxon>Chitinophagales</taxon>
        <taxon>Chitinophagaceae</taxon>
        <taxon>Puia</taxon>
    </lineage>
</organism>
<keyword evidence="11" id="KW-0547">Nucleotide-binding</keyword>
<evidence type="ECO:0000256" key="4">
    <source>
        <dbReference type="ARBA" id="ARBA00012438"/>
    </source>
</evidence>
<evidence type="ECO:0000259" key="20">
    <source>
        <dbReference type="PROSITE" id="PS50109"/>
    </source>
</evidence>
<dbReference type="EMBL" id="BMJC01000004">
    <property type="protein sequence ID" value="GGB13473.1"/>
    <property type="molecule type" value="Genomic_DNA"/>
</dbReference>
<dbReference type="Pfam" id="PF02518">
    <property type="entry name" value="HATPase_c"/>
    <property type="match status" value="1"/>
</dbReference>
<evidence type="ECO:0000256" key="10">
    <source>
        <dbReference type="ARBA" id="ARBA00022723"/>
    </source>
</evidence>
<reference evidence="21" key="2">
    <citation type="submission" date="2020-09" db="EMBL/GenBank/DDBJ databases">
        <authorList>
            <person name="Sun Q."/>
            <person name="Zhou Y."/>
        </authorList>
    </citation>
    <scope>NUCLEOTIDE SEQUENCE</scope>
    <source>
        <strain evidence="21">CGMCC 1.15448</strain>
    </source>
</reference>
<sequence length="257" mass="29120">MGIALALLLVGFIVTMLFLYQRRQHRQIQQLARMKDQYQQELLRSQLEIQETTFKTIAQELHDNIGQVLSVVKLSLSILPLEKDHVAYESVQASRQMLNKVIFDMGNLTKSMHTDRIAQIGLVEAIRFDLDSIQRTGLLKVDFDVVGEEYRLEDQRSIFVFRMFQEMINNILKHSKATHVNIAVNYSIDNKFVLKVEDNGVGFDVEKKRTQASSSSGIGLKSMTNRASLIGAQITVQSQPGKGTSIKVELPLEKGIL</sequence>
<protein>
    <recommendedName>
        <fullName evidence="5">Oxygen sensor histidine kinase NreB</fullName>
        <ecNumber evidence="4">2.7.13.3</ecNumber>
    </recommendedName>
    <alternativeName>
        <fullName evidence="18">Nitrogen regulation protein B</fullName>
    </alternativeName>
</protein>
<keyword evidence="7" id="KW-0963">Cytoplasm</keyword>
<evidence type="ECO:0000256" key="5">
    <source>
        <dbReference type="ARBA" id="ARBA00017322"/>
    </source>
</evidence>
<dbReference type="InterPro" id="IPR003594">
    <property type="entry name" value="HATPase_dom"/>
</dbReference>
<dbReference type="GO" id="GO:0005737">
    <property type="term" value="C:cytoplasm"/>
    <property type="evidence" value="ECO:0007669"/>
    <property type="project" value="UniProtKB-SubCell"/>
</dbReference>